<dbReference type="InterPro" id="IPR000421">
    <property type="entry name" value="FA58C"/>
</dbReference>
<proteinExistence type="predicted"/>
<dbReference type="Gene3D" id="2.60.120.260">
    <property type="entry name" value="Galactose-binding domain-like"/>
    <property type="match status" value="1"/>
</dbReference>
<evidence type="ECO:0000259" key="2">
    <source>
        <dbReference type="Pfam" id="PF00754"/>
    </source>
</evidence>
<dbReference type="Pfam" id="PF00754">
    <property type="entry name" value="F5_F8_type_C"/>
    <property type="match status" value="1"/>
</dbReference>
<sequence>MHTDLLSRIDRLEKENKEMREEIRFLKACLNPSPYLQVNFLIPVGQNWTVETPTKCTLSYSDKSFAVIASDVANVDQKNHTPNFLFDGKKENEGGSKWATSSGQTSSFIQVDFGHQIVANVLTITARDTQNMEQAPGSFEIFGIDSSGNIQSFKKFYNVEWTANEKKLFSFCNTKPYVSYKIMFYSTKRDDKCYGIAELNLGAFTI</sequence>
<accession>A0ABR2J2Q1</accession>
<evidence type="ECO:0000313" key="4">
    <source>
        <dbReference type="Proteomes" id="UP001470230"/>
    </source>
</evidence>
<protein>
    <recommendedName>
        <fullName evidence="2">F5/8 type C domain-containing protein</fullName>
    </recommendedName>
</protein>
<dbReference type="Proteomes" id="UP001470230">
    <property type="component" value="Unassembled WGS sequence"/>
</dbReference>
<dbReference type="EMBL" id="JAPFFF010000013">
    <property type="protein sequence ID" value="KAK8872149.1"/>
    <property type="molecule type" value="Genomic_DNA"/>
</dbReference>
<evidence type="ECO:0000313" key="3">
    <source>
        <dbReference type="EMBL" id="KAK8872149.1"/>
    </source>
</evidence>
<feature type="domain" description="F5/8 type C" evidence="2">
    <location>
        <begin position="76"/>
        <end position="175"/>
    </location>
</feature>
<keyword evidence="4" id="KW-1185">Reference proteome</keyword>
<dbReference type="InterPro" id="IPR008979">
    <property type="entry name" value="Galactose-bd-like_sf"/>
</dbReference>
<evidence type="ECO:0000256" key="1">
    <source>
        <dbReference type="SAM" id="Coils"/>
    </source>
</evidence>
<feature type="coiled-coil region" evidence="1">
    <location>
        <begin position="2"/>
        <end position="29"/>
    </location>
</feature>
<keyword evidence="1" id="KW-0175">Coiled coil</keyword>
<dbReference type="SUPFAM" id="SSF49785">
    <property type="entry name" value="Galactose-binding domain-like"/>
    <property type="match status" value="1"/>
</dbReference>
<name>A0ABR2J2Q1_9EUKA</name>
<reference evidence="3 4" key="1">
    <citation type="submission" date="2024-04" db="EMBL/GenBank/DDBJ databases">
        <title>Tritrichomonas musculus Genome.</title>
        <authorList>
            <person name="Alves-Ferreira E."/>
            <person name="Grigg M."/>
            <person name="Lorenzi H."/>
            <person name="Galac M."/>
        </authorList>
    </citation>
    <scope>NUCLEOTIDE SEQUENCE [LARGE SCALE GENOMIC DNA]</scope>
    <source>
        <strain evidence="3 4">EAF2021</strain>
    </source>
</reference>
<organism evidence="3 4">
    <name type="scientific">Tritrichomonas musculus</name>
    <dbReference type="NCBI Taxonomy" id="1915356"/>
    <lineage>
        <taxon>Eukaryota</taxon>
        <taxon>Metamonada</taxon>
        <taxon>Parabasalia</taxon>
        <taxon>Tritrichomonadida</taxon>
        <taxon>Tritrichomonadidae</taxon>
        <taxon>Tritrichomonas</taxon>
    </lineage>
</organism>
<gene>
    <name evidence="3" type="ORF">M9Y10_007910</name>
</gene>
<comment type="caution">
    <text evidence="3">The sequence shown here is derived from an EMBL/GenBank/DDBJ whole genome shotgun (WGS) entry which is preliminary data.</text>
</comment>